<evidence type="ECO:0000256" key="8">
    <source>
        <dbReference type="ARBA" id="ARBA00023014"/>
    </source>
</evidence>
<dbReference type="GO" id="GO:0016491">
    <property type="term" value="F:oxidoreductase activity"/>
    <property type="evidence" value="ECO:0007669"/>
    <property type="project" value="UniProtKB-KW"/>
</dbReference>
<feature type="domain" description="MnmG N-terminal" evidence="9">
    <location>
        <begin position="278"/>
        <end position="354"/>
    </location>
</feature>
<name>A0AAU7VPA2_9FIRM</name>
<comment type="cofactor">
    <cofactor evidence="1">
        <name>FAD</name>
        <dbReference type="ChEBI" id="CHEBI:57692"/>
    </cofactor>
</comment>
<dbReference type="PANTHER" id="PTHR43498:SF1">
    <property type="entry name" value="COB--COM HETERODISULFIDE REDUCTASE IRON-SULFUR SUBUNIT A"/>
    <property type="match status" value="1"/>
</dbReference>
<organism evidence="10">
    <name type="scientific">Proteinivorax tanatarense</name>
    <dbReference type="NCBI Taxonomy" id="1260629"/>
    <lineage>
        <taxon>Bacteria</taxon>
        <taxon>Bacillati</taxon>
        <taxon>Bacillota</taxon>
        <taxon>Clostridia</taxon>
        <taxon>Eubacteriales</taxon>
        <taxon>Proteinivoracaceae</taxon>
        <taxon>Proteinivorax</taxon>
    </lineage>
</organism>
<gene>
    <name evidence="10" type="ORF">PRVXT_001185</name>
</gene>
<keyword evidence="5" id="KW-0274">FAD</keyword>
<dbReference type="EMBL" id="CP158367">
    <property type="protein sequence ID" value="XBX76017.1"/>
    <property type="molecule type" value="Genomic_DNA"/>
</dbReference>
<dbReference type="InterPro" id="IPR039650">
    <property type="entry name" value="HdrA-like"/>
</dbReference>
<keyword evidence="7" id="KW-0408">Iron</keyword>
<evidence type="ECO:0000313" key="10">
    <source>
        <dbReference type="EMBL" id="XBX76017.1"/>
    </source>
</evidence>
<keyword evidence="2" id="KW-0004">4Fe-4S</keyword>
<dbReference type="Pfam" id="PF01134">
    <property type="entry name" value="GIDA"/>
    <property type="match status" value="2"/>
</dbReference>
<evidence type="ECO:0000256" key="5">
    <source>
        <dbReference type="ARBA" id="ARBA00022827"/>
    </source>
</evidence>
<dbReference type="PANTHER" id="PTHR43498">
    <property type="entry name" value="FERREDOXIN:COB-COM HETERODISULFIDE REDUCTASE SUBUNIT A"/>
    <property type="match status" value="1"/>
</dbReference>
<dbReference type="AlphaFoldDB" id="A0AAU7VPA2"/>
<keyword evidence="3" id="KW-0285">Flavoprotein</keyword>
<evidence type="ECO:0000259" key="9">
    <source>
        <dbReference type="Pfam" id="PF01134"/>
    </source>
</evidence>
<evidence type="ECO:0000256" key="4">
    <source>
        <dbReference type="ARBA" id="ARBA00022723"/>
    </source>
</evidence>
<dbReference type="GO" id="GO:0051539">
    <property type="term" value="F:4 iron, 4 sulfur cluster binding"/>
    <property type="evidence" value="ECO:0007669"/>
    <property type="project" value="UniProtKB-KW"/>
</dbReference>
<evidence type="ECO:0000256" key="7">
    <source>
        <dbReference type="ARBA" id="ARBA00023004"/>
    </source>
</evidence>
<sequence>MGGLLMSKVVVIGGGWAGCAAAISARKLGAEVKLLERTDMLLGTGLVGGIMRNNGRFTATEEMIAMGATELFEVCDLNSLHTDIEFFGHKHASFYNVSVVEGKVRSLLHKMGIKTIFNMRGKAVTKRGNKIISVSLDDGTEINGDTYVDATGTAGPMNNCKTLGNGCVMCIYRCPTFGGRISISEKAGVSEYFTQREDGTNGAFSGSCKIVKESLAVDIQEKLEQAGLCIIPVTPELQKENVLSMKACQQYARKEYQENIVLINCGHAKMMSPYYPLSVLRMVPGFESARYADPLAGGVGNSIRLSQIAEIEPTMLAKGVENLFCAGEKAGPFVGHTEAIVTGTLAGFNGVKLSEKEKLLTFPTSLAVGEGISYTLNEGKSEGKKCTFSGSSLFENLQEKNLYTTEKDKIVQRVKKEKLDNVFNHKIMMT</sequence>
<evidence type="ECO:0000256" key="6">
    <source>
        <dbReference type="ARBA" id="ARBA00023002"/>
    </source>
</evidence>
<keyword evidence="6" id="KW-0560">Oxidoreductase</keyword>
<dbReference type="InterPro" id="IPR036188">
    <property type="entry name" value="FAD/NAD-bd_sf"/>
</dbReference>
<keyword evidence="8" id="KW-0411">Iron-sulfur</keyword>
<reference evidence="10" key="1">
    <citation type="journal article" date="2013" name="Extremophiles">
        <title>Proteinivorax tanatarense gen. nov., sp. nov., an anaerobic, haloalkaliphilic, proteolytic bacterium isolated from a decaying algal bloom, and proposal of Proteinivoraceae fam. nov.</title>
        <authorList>
            <person name="Kevbrin V."/>
            <person name="Boltyanskaya Y."/>
            <person name="Zhilina T."/>
            <person name="Kolganova T."/>
            <person name="Lavrentjeva E."/>
            <person name="Kuznetsov B."/>
        </authorList>
    </citation>
    <scope>NUCLEOTIDE SEQUENCE</scope>
    <source>
        <strain evidence="10">Z-910T</strain>
    </source>
</reference>
<keyword evidence="4" id="KW-0479">Metal-binding</keyword>
<dbReference type="InterPro" id="IPR040131">
    <property type="entry name" value="MnmG_N"/>
</dbReference>
<evidence type="ECO:0000256" key="1">
    <source>
        <dbReference type="ARBA" id="ARBA00001974"/>
    </source>
</evidence>
<dbReference type="SUPFAM" id="SSF51905">
    <property type="entry name" value="FAD/NAD(P)-binding domain"/>
    <property type="match status" value="1"/>
</dbReference>
<dbReference type="GO" id="GO:0046872">
    <property type="term" value="F:metal ion binding"/>
    <property type="evidence" value="ECO:0007669"/>
    <property type="project" value="UniProtKB-KW"/>
</dbReference>
<accession>A0AAU7VPA2</accession>
<dbReference type="RefSeq" id="WP_350344752.1">
    <property type="nucleotide sequence ID" value="NZ_CP158367.1"/>
</dbReference>
<dbReference type="Gene3D" id="3.50.50.60">
    <property type="entry name" value="FAD/NAD(P)-binding domain"/>
    <property type="match status" value="2"/>
</dbReference>
<evidence type="ECO:0000256" key="3">
    <source>
        <dbReference type="ARBA" id="ARBA00022630"/>
    </source>
</evidence>
<evidence type="ECO:0000256" key="2">
    <source>
        <dbReference type="ARBA" id="ARBA00022485"/>
    </source>
</evidence>
<feature type="domain" description="MnmG N-terminal" evidence="9">
    <location>
        <begin position="8"/>
        <end position="252"/>
    </location>
</feature>
<proteinExistence type="predicted"/>
<protein>
    <submittedName>
        <fullName evidence="10">FAD-dependent oxidoreductase</fullName>
    </submittedName>
</protein>
<reference evidence="10" key="2">
    <citation type="submission" date="2024-06" db="EMBL/GenBank/DDBJ databases">
        <authorList>
            <person name="Petrova K.O."/>
            <person name="Toshchakov S.V."/>
            <person name="Boltjanskaja Y.V."/>
            <person name="Kevbrin V."/>
        </authorList>
    </citation>
    <scope>NUCLEOTIDE SEQUENCE</scope>
    <source>
        <strain evidence="10">Z-910T</strain>
    </source>
</reference>